<organism evidence="2 3">
    <name type="scientific">Zymoseptoria brevis</name>
    <dbReference type="NCBI Taxonomy" id="1047168"/>
    <lineage>
        <taxon>Eukaryota</taxon>
        <taxon>Fungi</taxon>
        <taxon>Dikarya</taxon>
        <taxon>Ascomycota</taxon>
        <taxon>Pezizomycotina</taxon>
        <taxon>Dothideomycetes</taxon>
        <taxon>Dothideomycetidae</taxon>
        <taxon>Mycosphaerellales</taxon>
        <taxon>Mycosphaerellaceae</taxon>
        <taxon>Zymoseptoria</taxon>
    </lineage>
</organism>
<evidence type="ECO:0000313" key="3">
    <source>
        <dbReference type="Proteomes" id="UP000033647"/>
    </source>
</evidence>
<keyword evidence="3" id="KW-1185">Reference proteome</keyword>
<dbReference type="AlphaFoldDB" id="A0A0F4GAI4"/>
<dbReference type="EMBL" id="LAFY01004321">
    <property type="protein sequence ID" value="KJX93220.1"/>
    <property type="molecule type" value="Genomic_DNA"/>
</dbReference>
<protein>
    <submittedName>
        <fullName evidence="2">Uncharacterized protein</fullName>
    </submittedName>
</protein>
<keyword evidence="1" id="KW-0472">Membrane</keyword>
<feature type="transmembrane region" description="Helical" evidence="1">
    <location>
        <begin position="12"/>
        <end position="33"/>
    </location>
</feature>
<dbReference type="Proteomes" id="UP000033647">
    <property type="component" value="Unassembled WGS sequence"/>
</dbReference>
<accession>A0A0F4GAI4</accession>
<gene>
    <name evidence="2" type="ORF">TI39_contig4362g00002</name>
</gene>
<keyword evidence="1" id="KW-1133">Transmembrane helix</keyword>
<dbReference type="OrthoDB" id="10442216at2759"/>
<sequence>MTMFSTPAGTKMLYNGAAFFGTCSAFAAFWVGVRLPVQHNKQGPYHYHRLAKAAARKAPYLRRLPKMV</sequence>
<evidence type="ECO:0000313" key="2">
    <source>
        <dbReference type="EMBL" id="KJX93220.1"/>
    </source>
</evidence>
<proteinExistence type="predicted"/>
<comment type="caution">
    <text evidence="2">The sequence shown here is derived from an EMBL/GenBank/DDBJ whole genome shotgun (WGS) entry which is preliminary data.</text>
</comment>
<reference evidence="2 3" key="1">
    <citation type="submission" date="2015-03" db="EMBL/GenBank/DDBJ databases">
        <title>RNA-seq based gene annotation and comparative genomics of four Zymoseptoria species reveal species-specific pathogenicity related genes and transposable element activity.</title>
        <authorList>
            <person name="Grandaubert J."/>
            <person name="Bhattacharyya A."/>
            <person name="Stukenbrock E.H."/>
        </authorList>
    </citation>
    <scope>NUCLEOTIDE SEQUENCE [LARGE SCALE GENOMIC DNA]</scope>
    <source>
        <strain evidence="2 3">Zb18110</strain>
    </source>
</reference>
<name>A0A0F4GAI4_9PEZI</name>
<keyword evidence="1" id="KW-0812">Transmembrane</keyword>
<evidence type="ECO:0000256" key="1">
    <source>
        <dbReference type="SAM" id="Phobius"/>
    </source>
</evidence>